<dbReference type="PROSITE" id="PS51383">
    <property type="entry name" value="YJEF_C_3"/>
    <property type="match status" value="1"/>
</dbReference>
<comment type="cofactor">
    <cofactor evidence="17">
        <name>Mg(2+)</name>
        <dbReference type="ChEBI" id="CHEBI:18420"/>
    </cofactor>
</comment>
<dbReference type="HAMAP" id="MF_01966">
    <property type="entry name" value="NADHX_epimerase"/>
    <property type="match status" value="1"/>
</dbReference>
<comment type="caution">
    <text evidence="22">The sequence shown here is derived from an EMBL/GenBank/DDBJ whole genome shotgun (WGS) entry which is preliminary data.</text>
</comment>
<evidence type="ECO:0000256" key="18">
    <source>
        <dbReference type="HAMAP-Rule" id="MF_01966"/>
    </source>
</evidence>
<comment type="function">
    <text evidence="17">Catalyzes the dehydration of the S-form of NAD(P)HX at the expense of ADP, which is converted to AMP. Together with NAD(P)HX epimerase, which catalyzes the epimerization of the S- and R-forms, the enzyme allows the repair of both epimers of NAD(P)HX, a damaged form of NAD(P)H that is a result of enzymatic or heat-dependent hydration.</text>
</comment>
<evidence type="ECO:0000259" key="20">
    <source>
        <dbReference type="PROSITE" id="PS51383"/>
    </source>
</evidence>
<accession>A0A562LYB2</accession>
<dbReference type="GO" id="GO:0005524">
    <property type="term" value="F:ATP binding"/>
    <property type="evidence" value="ECO:0007669"/>
    <property type="project" value="UniProtKB-UniRule"/>
</dbReference>
<dbReference type="EMBL" id="VLKP01000003">
    <property type="protein sequence ID" value="TWI12543.1"/>
    <property type="molecule type" value="Genomic_DNA"/>
</dbReference>
<comment type="similarity">
    <text evidence="17">Belongs to the NnrD/CARKD family.</text>
</comment>
<comment type="catalytic activity">
    <reaction evidence="15 17 19">
        <text>(6S)-NADHX + ADP = AMP + phosphate + NADH + H(+)</text>
        <dbReference type="Rhea" id="RHEA:32223"/>
        <dbReference type="ChEBI" id="CHEBI:15378"/>
        <dbReference type="ChEBI" id="CHEBI:43474"/>
        <dbReference type="ChEBI" id="CHEBI:57945"/>
        <dbReference type="ChEBI" id="CHEBI:64074"/>
        <dbReference type="ChEBI" id="CHEBI:456215"/>
        <dbReference type="ChEBI" id="CHEBI:456216"/>
        <dbReference type="EC" id="4.2.1.136"/>
    </reaction>
</comment>
<dbReference type="GO" id="GO:0052856">
    <property type="term" value="F:NAD(P)HX epimerase activity"/>
    <property type="evidence" value="ECO:0007669"/>
    <property type="project" value="UniProtKB-UniRule"/>
</dbReference>
<keyword evidence="8 17" id="KW-0521">NADP</keyword>
<comment type="catalytic activity">
    <reaction evidence="16 17 19">
        <text>(6S)-NADPHX + ADP = AMP + phosphate + NADPH + H(+)</text>
        <dbReference type="Rhea" id="RHEA:32235"/>
        <dbReference type="ChEBI" id="CHEBI:15378"/>
        <dbReference type="ChEBI" id="CHEBI:43474"/>
        <dbReference type="ChEBI" id="CHEBI:57783"/>
        <dbReference type="ChEBI" id="CHEBI:64076"/>
        <dbReference type="ChEBI" id="CHEBI:456215"/>
        <dbReference type="ChEBI" id="CHEBI:456216"/>
        <dbReference type="EC" id="4.2.1.136"/>
    </reaction>
</comment>
<keyword evidence="5 18" id="KW-0479">Metal-binding</keyword>
<evidence type="ECO:0000256" key="12">
    <source>
        <dbReference type="ARBA" id="ARBA00023239"/>
    </source>
</evidence>
<comment type="subunit">
    <text evidence="17">Homotetramer.</text>
</comment>
<keyword evidence="6 17" id="KW-0547">Nucleotide-binding</keyword>
<evidence type="ECO:0000256" key="16">
    <source>
        <dbReference type="ARBA" id="ARBA00049209"/>
    </source>
</evidence>
<feature type="binding site" evidence="17">
    <location>
        <begin position="387"/>
        <end position="391"/>
    </location>
    <ligand>
        <name>AMP</name>
        <dbReference type="ChEBI" id="CHEBI:456215"/>
    </ligand>
</feature>
<comment type="function">
    <text evidence="14 19">Bifunctional enzyme that catalyzes the epimerization of the S- and R-forms of NAD(P)HX and the dehydration of the S-form of NAD(P)HX at the expense of ADP, which is converted to AMP. This allows the repair of both epimers of NAD(P)HX, a damaged form of NAD(P)H that is a result of enzymatic or heat-dependent hydration.</text>
</comment>
<evidence type="ECO:0000256" key="7">
    <source>
        <dbReference type="ARBA" id="ARBA00022840"/>
    </source>
</evidence>
<dbReference type="Pfam" id="PF01256">
    <property type="entry name" value="Carb_kinase"/>
    <property type="match status" value="1"/>
</dbReference>
<evidence type="ECO:0000259" key="21">
    <source>
        <dbReference type="PROSITE" id="PS51385"/>
    </source>
</evidence>
<keyword evidence="12 17" id="KW-0456">Lyase</keyword>
<feature type="binding site" evidence="17">
    <location>
        <position position="417"/>
    </location>
    <ligand>
        <name>(6S)-NADPHX</name>
        <dbReference type="ChEBI" id="CHEBI:64076"/>
    </ligand>
</feature>
<evidence type="ECO:0000256" key="4">
    <source>
        <dbReference type="ARBA" id="ARBA00009524"/>
    </source>
</evidence>
<comment type="function">
    <text evidence="18">Catalyzes the epimerization of the S- and R-forms of NAD(P)HX, a damaged form of NAD(P)H that is a result of enzymatic or heat-dependent hydration. This is a prerequisite for the S-specific NAD(P)H-hydrate dehydratase to allow the repair of both epimers of NAD(P)HX.</text>
</comment>
<dbReference type="CDD" id="cd01171">
    <property type="entry name" value="YXKO-related"/>
    <property type="match status" value="1"/>
</dbReference>
<feature type="domain" description="YjeF N-terminal" evidence="21">
    <location>
        <begin position="1"/>
        <end position="194"/>
    </location>
</feature>
<dbReference type="SUPFAM" id="SSF64153">
    <property type="entry name" value="YjeF N-terminal domain-like"/>
    <property type="match status" value="1"/>
</dbReference>
<keyword evidence="10 17" id="KW-0520">NAD</keyword>
<name>A0A562LYB2_9GAMM</name>
<dbReference type="PROSITE" id="PS01050">
    <property type="entry name" value="YJEF_C_2"/>
    <property type="match status" value="1"/>
</dbReference>
<dbReference type="Gene3D" id="3.40.1190.20">
    <property type="match status" value="1"/>
</dbReference>
<dbReference type="PROSITE" id="PS51385">
    <property type="entry name" value="YJEF_N"/>
    <property type="match status" value="1"/>
</dbReference>
<feature type="binding site" evidence="17">
    <location>
        <position position="239"/>
    </location>
    <ligand>
        <name>(6S)-NADPHX</name>
        <dbReference type="ChEBI" id="CHEBI:64076"/>
    </ligand>
</feature>
<dbReference type="PANTHER" id="PTHR12592">
    <property type="entry name" value="ATP-DEPENDENT (S)-NAD(P)H-HYDRATE DEHYDRATASE FAMILY MEMBER"/>
    <property type="match status" value="1"/>
</dbReference>
<dbReference type="EC" id="4.2.1.136" evidence="19"/>
<feature type="binding site" evidence="18">
    <location>
        <position position="42"/>
    </location>
    <ligand>
        <name>K(+)</name>
        <dbReference type="ChEBI" id="CHEBI:29103"/>
    </ligand>
</feature>
<dbReference type="GO" id="GO:0046872">
    <property type="term" value="F:metal ion binding"/>
    <property type="evidence" value="ECO:0007669"/>
    <property type="project" value="UniProtKB-UniRule"/>
</dbReference>
<dbReference type="InterPro" id="IPR017953">
    <property type="entry name" value="Carbohydrate_kinase_pred_CS"/>
</dbReference>
<evidence type="ECO:0000256" key="11">
    <source>
        <dbReference type="ARBA" id="ARBA00023235"/>
    </source>
</evidence>
<dbReference type="InterPro" id="IPR029056">
    <property type="entry name" value="Ribokinase-like"/>
</dbReference>
<dbReference type="Pfam" id="PF03853">
    <property type="entry name" value="YjeF_N"/>
    <property type="match status" value="1"/>
</dbReference>
<dbReference type="NCBIfam" id="TIGR00196">
    <property type="entry name" value="yjeF_cterm"/>
    <property type="match status" value="1"/>
</dbReference>
<dbReference type="GO" id="GO:0110051">
    <property type="term" value="P:metabolite repair"/>
    <property type="evidence" value="ECO:0007669"/>
    <property type="project" value="TreeGrafter"/>
</dbReference>
<protein>
    <recommendedName>
        <fullName evidence="19">Bifunctional NAD(P)H-hydrate repair enzyme</fullName>
    </recommendedName>
    <alternativeName>
        <fullName evidence="19">Nicotinamide nucleotide repair protein</fullName>
    </alternativeName>
    <domain>
        <recommendedName>
            <fullName evidence="19">ADP-dependent (S)-NAD(P)H-hydrate dehydratase</fullName>
            <ecNumber evidence="19">4.2.1.136</ecNumber>
        </recommendedName>
        <alternativeName>
            <fullName evidence="19">ADP-dependent NAD(P)HX dehydratase</fullName>
        </alternativeName>
    </domain>
    <domain>
        <recommendedName>
            <fullName evidence="19">NAD(P)H-hydrate epimerase</fullName>
            <ecNumber evidence="19">5.1.99.6</ecNumber>
        </recommendedName>
    </domain>
</protein>
<feature type="binding site" evidence="18">
    <location>
        <position position="104"/>
    </location>
    <ligand>
        <name>K(+)</name>
        <dbReference type="ChEBI" id="CHEBI:29103"/>
    </ligand>
</feature>
<keyword evidence="7 17" id="KW-0067">ATP-binding</keyword>
<evidence type="ECO:0000256" key="2">
    <source>
        <dbReference type="ARBA" id="ARBA00000909"/>
    </source>
</evidence>
<keyword evidence="23" id="KW-1185">Reference proteome</keyword>
<feature type="binding site" evidence="18">
    <location>
        <begin position="41"/>
        <end position="45"/>
    </location>
    <ligand>
        <name>(6S)-NADPHX</name>
        <dbReference type="ChEBI" id="CHEBI:64076"/>
    </ligand>
</feature>
<feature type="binding site" evidence="17">
    <location>
        <position position="350"/>
    </location>
    <ligand>
        <name>(6S)-NADPHX</name>
        <dbReference type="ChEBI" id="CHEBI:64076"/>
    </ligand>
</feature>
<comment type="similarity">
    <text evidence="3 19">In the N-terminal section; belongs to the NnrE/AIBP family.</text>
</comment>
<evidence type="ECO:0000256" key="10">
    <source>
        <dbReference type="ARBA" id="ARBA00023027"/>
    </source>
</evidence>
<evidence type="ECO:0000256" key="1">
    <source>
        <dbReference type="ARBA" id="ARBA00000013"/>
    </source>
</evidence>
<comment type="cofactor">
    <cofactor evidence="18 19">
        <name>K(+)</name>
        <dbReference type="ChEBI" id="CHEBI:29103"/>
    </cofactor>
    <text evidence="18 19">Binds 1 potassium ion per subunit.</text>
</comment>
<feature type="binding site" evidence="18">
    <location>
        <position position="140"/>
    </location>
    <ligand>
        <name>K(+)</name>
        <dbReference type="ChEBI" id="CHEBI:29103"/>
    </ligand>
</feature>
<feature type="binding site" evidence="18">
    <location>
        <position position="137"/>
    </location>
    <ligand>
        <name>(6S)-NADPHX</name>
        <dbReference type="ChEBI" id="CHEBI:64076"/>
    </ligand>
</feature>
<evidence type="ECO:0000256" key="14">
    <source>
        <dbReference type="ARBA" id="ARBA00025153"/>
    </source>
</evidence>
<dbReference type="AlphaFoldDB" id="A0A562LYB2"/>
<dbReference type="InterPro" id="IPR030677">
    <property type="entry name" value="Nnr"/>
</dbReference>
<comment type="caution">
    <text evidence="18">Lacks conserved residue(s) required for the propagation of feature annotation.</text>
</comment>
<evidence type="ECO:0000256" key="9">
    <source>
        <dbReference type="ARBA" id="ARBA00022958"/>
    </source>
</evidence>
<dbReference type="PANTHER" id="PTHR12592:SF0">
    <property type="entry name" value="ATP-DEPENDENT (S)-NAD(P)H-HYDRATE DEHYDRATASE"/>
    <property type="match status" value="1"/>
</dbReference>
<reference evidence="22 23" key="1">
    <citation type="journal article" date="2015" name="Stand. Genomic Sci.">
        <title>Genomic Encyclopedia of Bacterial and Archaeal Type Strains, Phase III: the genomes of soil and plant-associated and newly described type strains.</title>
        <authorList>
            <person name="Whitman W.B."/>
            <person name="Woyke T."/>
            <person name="Klenk H.P."/>
            <person name="Zhou Y."/>
            <person name="Lilburn T.G."/>
            <person name="Beck B.J."/>
            <person name="De Vos P."/>
            <person name="Vandamme P."/>
            <person name="Eisen J.A."/>
            <person name="Garrity G."/>
            <person name="Hugenholtz P."/>
            <person name="Kyrpides N.C."/>
        </authorList>
    </citation>
    <scope>NUCLEOTIDE SEQUENCE [LARGE SCALE GENOMIC DNA]</scope>
    <source>
        <strain evidence="22 23">CGMCC 1.10136</strain>
    </source>
</reference>
<dbReference type="EC" id="5.1.99.6" evidence="19"/>
<keyword evidence="11 18" id="KW-0413">Isomerase</keyword>
<evidence type="ECO:0000313" key="23">
    <source>
        <dbReference type="Proteomes" id="UP000316471"/>
    </source>
</evidence>
<feature type="domain" description="YjeF C-terminal" evidence="20">
    <location>
        <begin position="204"/>
        <end position="476"/>
    </location>
</feature>
<comment type="similarity">
    <text evidence="18">Belongs to the NnrE/AIBP family.</text>
</comment>
<gene>
    <name evidence="18" type="primary">nnrE</name>
    <name evidence="17" type="synonym">nnrD</name>
    <name evidence="22" type="ORF">IP93_00885</name>
</gene>
<keyword evidence="13" id="KW-0511">Multifunctional enzyme</keyword>
<dbReference type="InterPro" id="IPR000631">
    <property type="entry name" value="CARKD"/>
</dbReference>
<feature type="binding site" evidence="17">
    <location>
        <position position="416"/>
    </location>
    <ligand>
        <name>AMP</name>
        <dbReference type="ChEBI" id="CHEBI:456215"/>
    </ligand>
</feature>
<dbReference type="GO" id="GO:0046496">
    <property type="term" value="P:nicotinamide nucleotide metabolic process"/>
    <property type="evidence" value="ECO:0007669"/>
    <property type="project" value="UniProtKB-UniRule"/>
</dbReference>
<keyword evidence="9 18" id="KW-0630">Potassium</keyword>
<feature type="binding site" evidence="17">
    <location>
        <position position="303"/>
    </location>
    <ligand>
        <name>(6S)-NADPHX</name>
        <dbReference type="ChEBI" id="CHEBI:64076"/>
    </ligand>
</feature>
<evidence type="ECO:0000256" key="13">
    <source>
        <dbReference type="ARBA" id="ARBA00023268"/>
    </source>
</evidence>
<dbReference type="HAMAP" id="MF_01965">
    <property type="entry name" value="NADHX_dehydratase"/>
    <property type="match status" value="1"/>
</dbReference>
<dbReference type="SUPFAM" id="SSF53613">
    <property type="entry name" value="Ribokinase-like"/>
    <property type="match status" value="1"/>
</dbReference>
<evidence type="ECO:0000256" key="17">
    <source>
        <dbReference type="HAMAP-Rule" id="MF_01965"/>
    </source>
</evidence>
<sequence length="479" mass="48114">MAARLGDAGLLMARAGQAAWQTVLDRWPAALRIAVVCGPGNNGGDGYVLARHALEAGRDVVVVRLEEHAPRSELARHAAGQFLAVGGRVVEGSGGLPTADLVVDALFGIGFAREPSADVATLLRAINGAGVPVLALDVPSGVDADCGALAADAVRADVTLEFLLRKRGLATGAVLDHVGEYLLADLGVTEADREGIPIAAKWLDAGLLPALLPHRARDSHKGHHGRVSCLGGDLGHGGAIIMAAEAALRAGAGLVDVGTRAEHVAALLARRPEAMPHAVNAGDAAMALADLTRSADVIALGPGLGRDAWGQGLFEVALGSGKPLVVDADALNLLASAPRSLGAECILTPHPGEAARLLGTDASSVQRDRFAAAQALVQRFSAVVVLKGAGTLVAAPNEVSRVIGAGNPGMAVGGMGDVLTGVIAALRGQGLSAVDAATAGALLHAAAGDAAAAVDGPIGLLPGDLMSELRRLRNAGEEV</sequence>
<dbReference type="InterPro" id="IPR036652">
    <property type="entry name" value="YjeF_N_dom_sf"/>
</dbReference>
<evidence type="ECO:0000256" key="6">
    <source>
        <dbReference type="ARBA" id="ARBA00022741"/>
    </source>
</evidence>
<comment type="catalytic activity">
    <reaction evidence="2 18 19">
        <text>(6R)-NADPHX = (6S)-NADPHX</text>
        <dbReference type="Rhea" id="RHEA:32227"/>
        <dbReference type="ChEBI" id="CHEBI:64076"/>
        <dbReference type="ChEBI" id="CHEBI:64077"/>
        <dbReference type="EC" id="5.1.99.6"/>
    </reaction>
</comment>
<evidence type="ECO:0000256" key="15">
    <source>
        <dbReference type="ARBA" id="ARBA00048238"/>
    </source>
</evidence>
<comment type="catalytic activity">
    <reaction evidence="1 18 19">
        <text>(6R)-NADHX = (6S)-NADHX</text>
        <dbReference type="Rhea" id="RHEA:32215"/>
        <dbReference type="ChEBI" id="CHEBI:64074"/>
        <dbReference type="ChEBI" id="CHEBI:64075"/>
        <dbReference type="EC" id="5.1.99.6"/>
    </reaction>
</comment>
<dbReference type="GO" id="GO:0052855">
    <property type="term" value="F:ADP-dependent NAD(P)H-hydrate dehydratase activity"/>
    <property type="evidence" value="ECO:0007669"/>
    <property type="project" value="UniProtKB-UniRule"/>
</dbReference>
<evidence type="ECO:0000256" key="3">
    <source>
        <dbReference type="ARBA" id="ARBA00006001"/>
    </source>
</evidence>
<evidence type="ECO:0000256" key="5">
    <source>
        <dbReference type="ARBA" id="ARBA00022723"/>
    </source>
</evidence>
<dbReference type="InterPro" id="IPR004443">
    <property type="entry name" value="YjeF_N_dom"/>
</dbReference>
<evidence type="ECO:0000256" key="19">
    <source>
        <dbReference type="PIRNR" id="PIRNR017184"/>
    </source>
</evidence>
<dbReference type="NCBIfam" id="TIGR00197">
    <property type="entry name" value="yjeF_nterm"/>
    <property type="match status" value="1"/>
</dbReference>
<dbReference type="PIRSF" id="PIRSF017184">
    <property type="entry name" value="Nnr"/>
    <property type="match status" value="1"/>
</dbReference>
<evidence type="ECO:0000256" key="8">
    <source>
        <dbReference type="ARBA" id="ARBA00022857"/>
    </source>
</evidence>
<feature type="binding site" evidence="18">
    <location>
        <begin position="108"/>
        <end position="114"/>
    </location>
    <ligand>
        <name>(6S)-NADPHX</name>
        <dbReference type="ChEBI" id="CHEBI:64076"/>
    </ligand>
</feature>
<proteinExistence type="inferred from homology"/>
<dbReference type="PROSITE" id="PS01049">
    <property type="entry name" value="YJEF_C_1"/>
    <property type="match status" value="1"/>
</dbReference>
<organism evidence="22 23">
    <name type="scientific">Aerolutibacter ruishenii</name>
    <dbReference type="NCBI Taxonomy" id="686800"/>
    <lineage>
        <taxon>Bacteria</taxon>
        <taxon>Pseudomonadati</taxon>
        <taxon>Pseudomonadota</taxon>
        <taxon>Gammaproteobacteria</taxon>
        <taxon>Lysobacterales</taxon>
        <taxon>Lysobacteraceae</taxon>
        <taxon>Aerolutibacter</taxon>
    </lineage>
</organism>
<dbReference type="Gene3D" id="3.40.50.10260">
    <property type="entry name" value="YjeF N-terminal domain"/>
    <property type="match status" value="1"/>
</dbReference>
<comment type="similarity">
    <text evidence="4 19">In the C-terminal section; belongs to the NnrD/CARKD family.</text>
</comment>
<dbReference type="Proteomes" id="UP000316471">
    <property type="component" value="Unassembled WGS sequence"/>
</dbReference>
<evidence type="ECO:0000313" key="22">
    <source>
        <dbReference type="EMBL" id="TWI12543.1"/>
    </source>
</evidence>